<dbReference type="PANTHER" id="PTHR11757">
    <property type="entry name" value="PROTEASE FAMILY S9A OLIGOPEPTIDASE"/>
    <property type="match status" value="1"/>
</dbReference>
<dbReference type="Proteomes" id="UP000003573">
    <property type="component" value="Unassembled WGS sequence"/>
</dbReference>
<sequence length="168" mass="18738">MIKGVEYLVSKNIINHNHIGLIASSAGGIVAGAALNETPQLFRSILLFSPFINPYDALQRDDDPLSKMEVLEWGDIGDKKVREYIKTYSPRQNVNKAKNSQTTVISLLGGKDPYINNSDVFDWSNKLESYNVNSLVYLNEKAGHGGLTIADNTLIGVLNYFFEEIEKQ</sequence>
<dbReference type="Gene3D" id="3.40.50.1820">
    <property type="entry name" value="alpha/beta hydrolase"/>
    <property type="match status" value="1"/>
</dbReference>
<evidence type="ECO:0000256" key="1">
    <source>
        <dbReference type="ARBA" id="ARBA00005228"/>
    </source>
</evidence>
<dbReference type="EMBL" id="AEUW02000001">
    <property type="protein sequence ID" value="EHJ53225.1"/>
    <property type="molecule type" value="Genomic_DNA"/>
</dbReference>
<name>G5JV86_9STRE</name>
<accession>G5JV86</accession>
<dbReference type="eggNOG" id="COG1770">
    <property type="taxonomic scope" value="Bacteria"/>
</dbReference>
<dbReference type="GO" id="GO:0004252">
    <property type="term" value="F:serine-type endopeptidase activity"/>
    <property type="evidence" value="ECO:0007669"/>
    <property type="project" value="InterPro"/>
</dbReference>
<feature type="domain" description="Peptidase S9 prolyl oligopeptidase catalytic" evidence="2">
    <location>
        <begin position="2"/>
        <end position="147"/>
    </location>
</feature>
<dbReference type="InterPro" id="IPR051543">
    <property type="entry name" value="Serine_Peptidase_S9A"/>
</dbReference>
<dbReference type="InterPro" id="IPR002470">
    <property type="entry name" value="Peptidase_S9A"/>
</dbReference>
<dbReference type="AlphaFoldDB" id="G5JV86"/>
<dbReference type="Pfam" id="PF00326">
    <property type="entry name" value="Peptidase_S9"/>
    <property type="match status" value="1"/>
</dbReference>
<dbReference type="SUPFAM" id="SSF53474">
    <property type="entry name" value="alpha/beta-Hydrolases"/>
    <property type="match status" value="1"/>
</dbReference>
<evidence type="ECO:0000313" key="4">
    <source>
        <dbReference type="Proteomes" id="UP000003573"/>
    </source>
</evidence>
<organism evidence="3 4">
    <name type="scientific">Streptococcus macacae NCTC 11558</name>
    <dbReference type="NCBI Taxonomy" id="764298"/>
    <lineage>
        <taxon>Bacteria</taxon>
        <taxon>Bacillati</taxon>
        <taxon>Bacillota</taxon>
        <taxon>Bacilli</taxon>
        <taxon>Lactobacillales</taxon>
        <taxon>Streptococcaceae</taxon>
        <taxon>Streptococcus</taxon>
    </lineage>
</organism>
<evidence type="ECO:0000313" key="3">
    <source>
        <dbReference type="EMBL" id="EHJ53225.1"/>
    </source>
</evidence>
<keyword evidence="4" id="KW-1185">Reference proteome</keyword>
<proteinExistence type="inferred from homology"/>
<comment type="caution">
    <text evidence="3">The sequence shown here is derived from an EMBL/GenBank/DDBJ whole genome shotgun (WGS) entry which is preliminary data.</text>
</comment>
<dbReference type="PANTHER" id="PTHR11757:SF19">
    <property type="entry name" value="PROLYL ENDOPEPTIDASE-LIKE"/>
    <property type="match status" value="1"/>
</dbReference>
<dbReference type="InterPro" id="IPR029058">
    <property type="entry name" value="AB_hydrolase_fold"/>
</dbReference>
<dbReference type="STRING" id="764298.STRMA_1797"/>
<dbReference type="InterPro" id="IPR001375">
    <property type="entry name" value="Peptidase_S9_cat"/>
</dbReference>
<comment type="similarity">
    <text evidence="1">Belongs to the peptidase S9A family.</text>
</comment>
<dbReference type="GO" id="GO:0006508">
    <property type="term" value="P:proteolysis"/>
    <property type="evidence" value="ECO:0007669"/>
    <property type="project" value="InterPro"/>
</dbReference>
<dbReference type="RefSeq" id="WP_003082162.1">
    <property type="nucleotide sequence ID" value="NZ_AEUW02000001.1"/>
</dbReference>
<dbReference type="PRINTS" id="PR00862">
    <property type="entry name" value="PROLIGOPTASE"/>
</dbReference>
<reference evidence="3 4" key="1">
    <citation type="journal article" date="2014" name="Int. J. Syst. Evol. Microbiol.">
        <title>Phylogenomics and the dynamic genome evolution of the genus Streptococcus.</title>
        <authorList>
            <consortium name="The Broad Institute Genome Sequencing Platform"/>
            <person name="Richards V.P."/>
            <person name="Palmer S.R."/>
            <person name="Pavinski Bitar P.D."/>
            <person name="Qin X."/>
            <person name="Weinstock G.M."/>
            <person name="Highlander S.K."/>
            <person name="Town C.D."/>
            <person name="Burne R.A."/>
            <person name="Stanhope M.J."/>
        </authorList>
    </citation>
    <scope>NUCLEOTIDE SEQUENCE [LARGE SCALE GENOMIC DNA]</scope>
    <source>
        <strain evidence="3 4">NCTC 11558</strain>
    </source>
</reference>
<protein>
    <submittedName>
        <fullName evidence="3">Peptidase, S9A/B/C family, catalytic domain protein</fullName>
    </submittedName>
</protein>
<evidence type="ECO:0000259" key="2">
    <source>
        <dbReference type="Pfam" id="PF00326"/>
    </source>
</evidence>
<gene>
    <name evidence="3" type="ORF">STRMA_1797</name>
</gene>